<sequence length="732" mass="79843">MSGGSISSQPFLGGPSSSMPRQVESFLSWSLCISCLGVSGYQYCVSSFIKPFWSSMLTGTLGFFRGRDHMLESNNGSSGGGGGGGGSGRNNRRLAELKIEAHGEEDESENENGKLENQRKTVMPFFKCWIPLTTYTKSELDRAAPWERYNQLMNILDSMGFTEEVLETIEQNKKNGNENGGKVHDDFSLGSLIQIFRNHDVCRRLTSLAMRPVRSSDNQNNLIKAAEIEAGRGTNETESGTSAFAVPAAAAAMAPSSSSSLPSTTIATAWTNETRFQFPLIRILASIWPQLLKLPPTPPRVVEKSAFTSTSTSTSSSTSINCEYKYEISMVIPAYGESGEYLEKQLLRNLTNCKSPQTVEIIVVDAGGGGEGCRKSLKAIIERLQQTSVVKSKCQDQDDAKGKNDTPSASSSTSSSAWGNIQFLTFTDGGGRGPCLNYGAAAAQGRIVTFCHADTAMPILWDFHISAAIDSNISLRPSSLSPSPLDTLVGSIGNLITGIAATGKSIYNGGTRSGKNRNGGRRNGHRGRNQCRASACAFRFGIDTSPEGLSHTFTSSTSTSGSDTKASSSTYVPPGIRAVETLVNIRSEIYSLPYGDQVISLLKNVFDFLGGYPDQCLMEDYELVTFIRRRTALLPAMMDDYCLETNCENEDEQDQREALAWEREEIKIIPGRPSLCAIRRWQKFGVVYVTSMNYTFVNKYRGGMGANELYKLYYGCDPPTRSNTQSPWEISI</sequence>
<evidence type="ECO:0000256" key="3">
    <source>
        <dbReference type="ARBA" id="ARBA00022676"/>
    </source>
</evidence>
<proteinExistence type="predicted"/>
<evidence type="ECO:0000256" key="2">
    <source>
        <dbReference type="ARBA" id="ARBA00022475"/>
    </source>
</evidence>
<feature type="compositionally biased region" description="Basic residues" evidence="6">
    <location>
        <begin position="514"/>
        <end position="528"/>
    </location>
</feature>
<accession>A0A7S3VAV5</accession>
<keyword evidence="5" id="KW-0472">Membrane</keyword>
<feature type="region of interest" description="Disordered" evidence="6">
    <location>
        <begin position="507"/>
        <end position="528"/>
    </location>
</feature>
<keyword evidence="4" id="KW-0808">Transferase</keyword>
<evidence type="ECO:0000256" key="5">
    <source>
        <dbReference type="ARBA" id="ARBA00023136"/>
    </source>
</evidence>
<dbReference type="AlphaFoldDB" id="A0A7S3VAV5"/>
<evidence type="ECO:0000256" key="1">
    <source>
        <dbReference type="ARBA" id="ARBA00004236"/>
    </source>
</evidence>
<organism evidence="7">
    <name type="scientific">Chaetoceros debilis</name>
    <dbReference type="NCBI Taxonomy" id="122233"/>
    <lineage>
        <taxon>Eukaryota</taxon>
        <taxon>Sar</taxon>
        <taxon>Stramenopiles</taxon>
        <taxon>Ochrophyta</taxon>
        <taxon>Bacillariophyta</taxon>
        <taxon>Coscinodiscophyceae</taxon>
        <taxon>Chaetocerotophycidae</taxon>
        <taxon>Chaetocerotales</taxon>
        <taxon>Chaetocerotaceae</taxon>
        <taxon>Chaetoceros</taxon>
    </lineage>
</organism>
<evidence type="ECO:0000256" key="6">
    <source>
        <dbReference type="SAM" id="MobiDB-lite"/>
    </source>
</evidence>
<dbReference type="PANTHER" id="PTHR43646">
    <property type="entry name" value="GLYCOSYLTRANSFERASE"/>
    <property type="match status" value="1"/>
</dbReference>
<evidence type="ECO:0000313" key="7">
    <source>
        <dbReference type="EMBL" id="CAE0467770.1"/>
    </source>
</evidence>
<feature type="region of interest" description="Disordered" evidence="6">
    <location>
        <begin position="551"/>
        <end position="570"/>
    </location>
</feature>
<keyword evidence="2" id="KW-1003">Cell membrane</keyword>
<dbReference type="Gene3D" id="3.90.550.10">
    <property type="entry name" value="Spore Coat Polysaccharide Biosynthesis Protein SpsA, Chain A"/>
    <property type="match status" value="1"/>
</dbReference>
<reference evidence="7" key="1">
    <citation type="submission" date="2021-01" db="EMBL/GenBank/DDBJ databases">
        <authorList>
            <person name="Corre E."/>
            <person name="Pelletier E."/>
            <person name="Niang G."/>
            <person name="Scheremetjew M."/>
            <person name="Finn R."/>
            <person name="Kale V."/>
            <person name="Holt S."/>
            <person name="Cochrane G."/>
            <person name="Meng A."/>
            <person name="Brown T."/>
            <person name="Cohen L."/>
        </authorList>
    </citation>
    <scope>NUCLEOTIDE SEQUENCE</scope>
    <source>
        <strain evidence="7">MM31A-1</strain>
    </source>
</reference>
<dbReference type="GO" id="GO:0005886">
    <property type="term" value="C:plasma membrane"/>
    <property type="evidence" value="ECO:0007669"/>
    <property type="project" value="UniProtKB-SubCell"/>
</dbReference>
<dbReference type="PANTHER" id="PTHR43646:SF2">
    <property type="entry name" value="GLYCOSYLTRANSFERASE 2-LIKE DOMAIN-CONTAINING PROTEIN"/>
    <property type="match status" value="1"/>
</dbReference>
<dbReference type="InterPro" id="IPR029044">
    <property type="entry name" value="Nucleotide-diphossugar_trans"/>
</dbReference>
<feature type="region of interest" description="Disordered" evidence="6">
    <location>
        <begin position="392"/>
        <end position="416"/>
    </location>
</feature>
<evidence type="ECO:0008006" key="8">
    <source>
        <dbReference type="Google" id="ProtNLM"/>
    </source>
</evidence>
<gene>
    <name evidence="7" type="ORF">CDEB00056_LOCUS12623</name>
</gene>
<protein>
    <recommendedName>
        <fullName evidence="8">Glycosyltransferase 2-like domain-containing protein</fullName>
    </recommendedName>
</protein>
<name>A0A7S3VAV5_9STRA</name>
<evidence type="ECO:0000256" key="4">
    <source>
        <dbReference type="ARBA" id="ARBA00022679"/>
    </source>
</evidence>
<feature type="compositionally biased region" description="Basic and acidic residues" evidence="6">
    <location>
        <begin position="393"/>
        <end position="404"/>
    </location>
</feature>
<comment type="subcellular location">
    <subcellularLocation>
        <location evidence="1">Cell membrane</location>
    </subcellularLocation>
</comment>
<keyword evidence="3" id="KW-0328">Glycosyltransferase</keyword>
<dbReference type="SUPFAM" id="SSF53448">
    <property type="entry name" value="Nucleotide-diphospho-sugar transferases"/>
    <property type="match status" value="1"/>
</dbReference>
<dbReference type="EMBL" id="HBIO01016395">
    <property type="protein sequence ID" value="CAE0467770.1"/>
    <property type="molecule type" value="Transcribed_RNA"/>
</dbReference>
<dbReference type="GO" id="GO:0016757">
    <property type="term" value="F:glycosyltransferase activity"/>
    <property type="evidence" value="ECO:0007669"/>
    <property type="project" value="UniProtKB-KW"/>
</dbReference>